<dbReference type="OrthoDB" id="162775at2"/>
<evidence type="ECO:0000313" key="3">
    <source>
        <dbReference type="Proteomes" id="UP000009885"/>
    </source>
</evidence>
<evidence type="ECO:0000259" key="1">
    <source>
        <dbReference type="PROSITE" id="PS51186"/>
    </source>
</evidence>
<dbReference type="Pfam" id="PF13508">
    <property type="entry name" value="Acetyltransf_7"/>
    <property type="match status" value="1"/>
</dbReference>
<reference evidence="2 3" key="1">
    <citation type="journal article" date="2013" name="Genome Announc.">
        <title>Genome Sequence of Staphylococcus massiliensis Strain S46, Isolated from the Surface of Healthy Human Skin.</title>
        <authorList>
            <person name="Srivastav R."/>
            <person name="Singh A."/>
            <person name="Jangir P.K."/>
            <person name="Kumari C."/>
            <person name="Muduli S."/>
            <person name="Sharma R."/>
        </authorList>
    </citation>
    <scope>NUCLEOTIDE SEQUENCE [LARGE SCALE GENOMIC DNA]</scope>
    <source>
        <strain evidence="2 3">S46</strain>
    </source>
</reference>
<dbReference type="PATRIC" id="fig|1229783.3.peg.1175"/>
<dbReference type="SUPFAM" id="SSF55729">
    <property type="entry name" value="Acyl-CoA N-acyltransferases (Nat)"/>
    <property type="match status" value="1"/>
</dbReference>
<protein>
    <submittedName>
        <fullName evidence="2">Acetyltransferase, gnat family protein</fullName>
    </submittedName>
</protein>
<dbReference type="PROSITE" id="PS51186">
    <property type="entry name" value="GNAT"/>
    <property type="match status" value="1"/>
</dbReference>
<dbReference type="RefSeq" id="WP_009383325.1">
    <property type="nucleotide sequence ID" value="NZ_AMSQ01000007.1"/>
</dbReference>
<dbReference type="CDD" id="cd04301">
    <property type="entry name" value="NAT_SF"/>
    <property type="match status" value="1"/>
</dbReference>
<keyword evidence="3" id="KW-1185">Reference proteome</keyword>
<gene>
    <name evidence="2" type="ORF">C273_05817</name>
</gene>
<name>K9ALL4_9STAP</name>
<dbReference type="EMBL" id="AMSQ01000007">
    <property type="protein sequence ID" value="EKU48199.1"/>
    <property type="molecule type" value="Genomic_DNA"/>
</dbReference>
<dbReference type="Proteomes" id="UP000009885">
    <property type="component" value="Unassembled WGS sequence"/>
</dbReference>
<dbReference type="InterPro" id="IPR000182">
    <property type="entry name" value="GNAT_dom"/>
</dbReference>
<feature type="domain" description="N-acetyltransferase" evidence="1">
    <location>
        <begin position="1"/>
        <end position="149"/>
    </location>
</feature>
<proteinExistence type="predicted"/>
<evidence type="ECO:0000313" key="2">
    <source>
        <dbReference type="EMBL" id="EKU48199.1"/>
    </source>
</evidence>
<dbReference type="InterPro" id="IPR016181">
    <property type="entry name" value="Acyl_CoA_acyltransferase"/>
</dbReference>
<accession>K9ALL4</accession>
<comment type="caution">
    <text evidence="2">The sequence shown here is derived from an EMBL/GenBank/DDBJ whole genome shotgun (WGS) entry which is preliminary data.</text>
</comment>
<organism evidence="2 3">
    <name type="scientific">Staphylococcus massiliensis S46</name>
    <dbReference type="NCBI Taxonomy" id="1229783"/>
    <lineage>
        <taxon>Bacteria</taxon>
        <taxon>Bacillati</taxon>
        <taxon>Bacillota</taxon>
        <taxon>Bacilli</taxon>
        <taxon>Bacillales</taxon>
        <taxon>Staphylococcaceae</taxon>
        <taxon>Staphylococcus</taxon>
    </lineage>
</organism>
<dbReference type="Gene3D" id="3.40.630.30">
    <property type="match status" value="1"/>
</dbReference>
<dbReference type="eggNOG" id="COG0456">
    <property type="taxonomic scope" value="Bacteria"/>
</dbReference>
<keyword evidence="2" id="KW-0808">Transferase</keyword>
<dbReference type="AlphaFoldDB" id="K9ALL4"/>
<dbReference type="GO" id="GO:0016747">
    <property type="term" value="F:acyltransferase activity, transferring groups other than amino-acyl groups"/>
    <property type="evidence" value="ECO:0007669"/>
    <property type="project" value="InterPro"/>
</dbReference>
<sequence>MNLHLIQTNKKDYLDLLLLADEDEHMIDKYIHKGDMYALTNDSKFTLGVCIVNQRDNNDYEIKNIAIHPSFQGQGIGKTLVKQNLKIYRNKGNYMYVGTGDSPLTILFYKSCGFEEYDTIKDFFTTNYKKPIFEEGHQLIDMIILRQPL</sequence>
<dbReference type="STRING" id="1229783.C273_05817"/>